<sequence>LEDKSDKKHLELSFASSSLLGLLSHPSSSSIRPAGVPETGREWPQGIGVFAVPHWKGGRHQCVSDGLRRRNFLPHLNGVFSLLICVALMPFKDAGLSLPKEVVELQTPVEHNPVVAGDGLEGTCSCLSSPTTIIGTRIRNDSLFFSQNQGGTSPLHKAASEGRLNCIIELVEAGADVHAKDAEGQQPIDLCRIWAHRSCARYLSDAMWKTDKRNFAREMHKLNQLKSECQRLTWFCVCLLQREQELLNTVAFSNWLRMKQQQQLPDSAKRMHFPEDRAKLDAVPKKEVAKTPPGEKKSSVHAKRRAKVKGEPRLSAPAQPPPGKSQRAWNASVNPSSPLVTDIFRPTTVRLGTDPEACGDHDFSSFLFLSKDSHGQPVIEMAYNGRLSPIPNLPYEVIERSLYPHARPIRVTMPQGFKPTHIFDVKRKRLPSLEHRWTDEMAMSLRETLDPAIRVFWDYWAVVSRTSLLPPDQ</sequence>
<name>A0A674JQL4_9SAUR</name>
<dbReference type="GeneTree" id="ENSGT00390000005650"/>
<protein>
    <submittedName>
        <fullName evidence="3">Ankyrin repeat domain 53</fullName>
    </submittedName>
</protein>
<dbReference type="SMART" id="SM00248">
    <property type="entry name" value="ANK"/>
    <property type="match status" value="2"/>
</dbReference>
<dbReference type="InterPro" id="IPR002110">
    <property type="entry name" value="Ankyrin_rpt"/>
</dbReference>
<dbReference type="InterPro" id="IPR042335">
    <property type="entry name" value="ANKRD53"/>
</dbReference>
<dbReference type="PROSITE" id="PS50297">
    <property type="entry name" value="ANK_REP_REGION"/>
    <property type="match status" value="1"/>
</dbReference>
<dbReference type="InParanoid" id="A0A674JQL4"/>
<dbReference type="Pfam" id="PF13857">
    <property type="entry name" value="Ank_5"/>
    <property type="match status" value="1"/>
</dbReference>
<dbReference type="PROSITE" id="PS50088">
    <property type="entry name" value="ANK_REPEAT"/>
    <property type="match status" value="1"/>
</dbReference>
<dbReference type="PANTHER" id="PTHR24160:SF1">
    <property type="entry name" value="ANKYRIN REPEAT DOMAIN-CONTAINING PROTEIN 53"/>
    <property type="match status" value="1"/>
</dbReference>
<dbReference type="InterPro" id="IPR036770">
    <property type="entry name" value="Ankyrin_rpt-contain_sf"/>
</dbReference>
<dbReference type="Ensembl" id="ENSTMTT00000024924.1">
    <property type="protein sequence ID" value="ENSTMTP00000024076.1"/>
    <property type="gene ID" value="ENSTMTG00000017536.1"/>
</dbReference>
<feature type="region of interest" description="Disordered" evidence="2">
    <location>
        <begin position="275"/>
        <end position="332"/>
    </location>
</feature>
<accession>A0A674JQL4</accession>
<dbReference type="PANTHER" id="PTHR24160">
    <property type="entry name" value="ANKYRIN REPEAT DOMAIN-CONTAINING PROTEIN 53"/>
    <property type="match status" value="1"/>
</dbReference>
<organism evidence="3 4">
    <name type="scientific">Terrapene triunguis</name>
    <name type="common">Three-toed box turtle</name>
    <dbReference type="NCBI Taxonomy" id="2587831"/>
    <lineage>
        <taxon>Eukaryota</taxon>
        <taxon>Metazoa</taxon>
        <taxon>Chordata</taxon>
        <taxon>Craniata</taxon>
        <taxon>Vertebrata</taxon>
        <taxon>Euteleostomi</taxon>
        <taxon>Archelosauria</taxon>
        <taxon>Testudinata</taxon>
        <taxon>Testudines</taxon>
        <taxon>Cryptodira</taxon>
        <taxon>Durocryptodira</taxon>
        <taxon>Testudinoidea</taxon>
        <taxon>Emydidae</taxon>
        <taxon>Terrapene</taxon>
    </lineage>
</organism>
<feature type="repeat" description="ANK" evidence="1">
    <location>
        <begin position="150"/>
        <end position="182"/>
    </location>
</feature>
<dbReference type="AlphaFoldDB" id="A0A674JQL4"/>
<dbReference type="GO" id="GO:1902412">
    <property type="term" value="P:regulation of mitotic cytokinesis"/>
    <property type="evidence" value="ECO:0007669"/>
    <property type="project" value="InterPro"/>
</dbReference>
<keyword evidence="4" id="KW-1185">Reference proteome</keyword>
<evidence type="ECO:0000313" key="3">
    <source>
        <dbReference type="Ensembl" id="ENSTMTP00000024076.1"/>
    </source>
</evidence>
<feature type="compositionally biased region" description="Basic and acidic residues" evidence="2">
    <location>
        <begin position="275"/>
        <end position="298"/>
    </location>
</feature>
<dbReference type="Proteomes" id="UP000472274">
    <property type="component" value="Unplaced"/>
</dbReference>
<dbReference type="Gene3D" id="1.25.40.20">
    <property type="entry name" value="Ankyrin repeat-containing domain"/>
    <property type="match status" value="1"/>
</dbReference>
<evidence type="ECO:0000313" key="4">
    <source>
        <dbReference type="Proteomes" id="UP000472274"/>
    </source>
</evidence>
<reference evidence="3" key="2">
    <citation type="submission" date="2025-09" db="UniProtKB">
        <authorList>
            <consortium name="Ensembl"/>
        </authorList>
    </citation>
    <scope>IDENTIFICATION</scope>
</reference>
<dbReference type="SUPFAM" id="SSF48403">
    <property type="entry name" value="Ankyrin repeat"/>
    <property type="match status" value="1"/>
</dbReference>
<dbReference type="GO" id="GO:0000922">
    <property type="term" value="C:spindle pole"/>
    <property type="evidence" value="ECO:0007669"/>
    <property type="project" value="TreeGrafter"/>
</dbReference>
<proteinExistence type="predicted"/>
<dbReference type="GO" id="GO:0060236">
    <property type="term" value="P:regulation of mitotic spindle organization"/>
    <property type="evidence" value="ECO:0007669"/>
    <property type="project" value="TreeGrafter"/>
</dbReference>
<dbReference type="GO" id="GO:0031116">
    <property type="term" value="P:positive regulation of microtubule polymerization"/>
    <property type="evidence" value="ECO:0007669"/>
    <property type="project" value="TreeGrafter"/>
</dbReference>
<reference evidence="3" key="1">
    <citation type="submission" date="2025-08" db="UniProtKB">
        <authorList>
            <consortium name="Ensembl"/>
        </authorList>
    </citation>
    <scope>IDENTIFICATION</scope>
</reference>
<evidence type="ECO:0000256" key="2">
    <source>
        <dbReference type="SAM" id="MobiDB-lite"/>
    </source>
</evidence>
<dbReference type="GO" id="GO:0007080">
    <property type="term" value="P:mitotic metaphase chromosome alignment"/>
    <property type="evidence" value="ECO:0007669"/>
    <property type="project" value="TreeGrafter"/>
</dbReference>
<evidence type="ECO:0000256" key="1">
    <source>
        <dbReference type="PROSITE-ProRule" id="PRU00023"/>
    </source>
</evidence>
<keyword evidence="1" id="KW-0040">ANK repeat</keyword>